<reference evidence="6" key="1">
    <citation type="submission" date="2019-11" db="EMBL/GenBank/DDBJ databases">
        <authorList>
            <person name="Feng L."/>
        </authorList>
    </citation>
    <scope>NUCLEOTIDE SEQUENCE</scope>
    <source>
        <strain evidence="6">AundefinedLFYP135</strain>
    </source>
</reference>
<protein>
    <submittedName>
        <fullName evidence="6">Cobalt-precorrin-8X methylmutase</fullName>
        <ecNumber evidence="6">5.4.1.-</ecNumber>
    </submittedName>
</protein>
<evidence type="ECO:0000313" key="6">
    <source>
        <dbReference type="EMBL" id="VYS80185.1"/>
    </source>
</evidence>
<dbReference type="PANTHER" id="PTHR43588">
    <property type="entry name" value="COBALT-PRECORRIN-8 METHYLMUTASE"/>
    <property type="match status" value="1"/>
</dbReference>
<organism evidence="6">
    <name type="scientific">uncultured Anaerotruncus sp</name>
    <dbReference type="NCBI Taxonomy" id="905011"/>
    <lineage>
        <taxon>Bacteria</taxon>
        <taxon>Bacillati</taxon>
        <taxon>Bacillota</taxon>
        <taxon>Clostridia</taxon>
        <taxon>Eubacteriales</taxon>
        <taxon>Oscillospiraceae</taxon>
        <taxon>Anaerotruncus</taxon>
        <taxon>environmental samples</taxon>
    </lineage>
</organism>
<evidence type="ECO:0000256" key="3">
    <source>
        <dbReference type="ARBA" id="ARBA00022573"/>
    </source>
</evidence>
<sequence length="216" mass="22721">MKIERIPPGEIEARSFAIIGEELGGIHLDPREEPIIKRVIHTTADFEFARTLAFSPGAVEKGIEALRAGAAVVTDTNMAKAGINKGNLGKLGGDVFCFMSDPDVASEAKSRGVTRAEICMERAAALRRPVIIAVGNAPTALIRLSELMEEGRISPALVVGVPVGFVNVIPAKELILQSAVPHIVIKGRKGGSNIAAAIVNALMLQALAQGEESSIL</sequence>
<dbReference type="GO" id="GO:0009236">
    <property type="term" value="P:cobalamin biosynthetic process"/>
    <property type="evidence" value="ECO:0007669"/>
    <property type="project" value="UniProtKB-UniPathway"/>
</dbReference>
<keyword evidence="4 6" id="KW-0413">Isomerase</keyword>
<gene>
    <name evidence="6" type="primary">cbiC</name>
    <name evidence="6" type="ORF">AULFYP135_00425</name>
</gene>
<feature type="domain" description="Cobalamin biosynthesis precorrin-8X methylmutase CobH/CbiC" evidence="5">
    <location>
        <begin position="10"/>
        <end position="203"/>
    </location>
</feature>
<accession>A0A6N2RK80</accession>
<evidence type="ECO:0000256" key="4">
    <source>
        <dbReference type="ARBA" id="ARBA00023235"/>
    </source>
</evidence>
<proteinExistence type="inferred from homology"/>
<evidence type="ECO:0000256" key="2">
    <source>
        <dbReference type="ARBA" id="ARBA00009774"/>
    </source>
</evidence>
<dbReference type="InterPro" id="IPR003722">
    <property type="entry name" value="Cbl_synth_CobH/CbiC"/>
</dbReference>
<comment type="similarity">
    <text evidence="2">Belongs to the CobH/CbiC family.</text>
</comment>
<dbReference type="EC" id="5.4.1.-" evidence="6"/>
<comment type="pathway">
    <text evidence="1">Cofactor biosynthesis; adenosylcobalamin biosynthesis.</text>
</comment>
<dbReference type="GO" id="GO:0016993">
    <property type="term" value="F:precorrin-8X methylmutase activity"/>
    <property type="evidence" value="ECO:0007669"/>
    <property type="project" value="InterPro"/>
</dbReference>
<dbReference type="InterPro" id="IPR036588">
    <property type="entry name" value="CobH/CbiC_sf"/>
</dbReference>
<name>A0A6N2RK80_9FIRM</name>
<dbReference type="SUPFAM" id="SSF63965">
    <property type="entry name" value="Precorrin-8X methylmutase CbiC/CobH"/>
    <property type="match status" value="1"/>
</dbReference>
<evidence type="ECO:0000259" key="5">
    <source>
        <dbReference type="Pfam" id="PF02570"/>
    </source>
</evidence>
<evidence type="ECO:0000256" key="1">
    <source>
        <dbReference type="ARBA" id="ARBA00004953"/>
    </source>
</evidence>
<dbReference type="AlphaFoldDB" id="A0A6N2RK80"/>
<dbReference type="PANTHER" id="PTHR43588:SF1">
    <property type="entry name" value="COBALT-PRECORRIN-8 METHYLMUTASE"/>
    <property type="match status" value="1"/>
</dbReference>
<dbReference type="UniPathway" id="UPA00148"/>
<dbReference type="Gene3D" id="3.40.50.10230">
    <property type="entry name" value="Cobalamin biosynthesis CobH/CbiC, precorrin-8X methylmutase"/>
    <property type="match status" value="1"/>
</dbReference>
<keyword evidence="3" id="KW-0169">Cobalamin biosynthesis</keyword>
<dbReference type="Pfam" id="PF02570">
    <property type="entry name" value="CbiC"/>
    <property type="match status" value="1"/>
</dbReference>
<dbReference type="EMBL" id="CACRSL010000003">
    <property type="protein sequence ID" value="VYS80185.1"/>
    <property type="molecule type" value="Genomic_DNA"/>
</dbReference>